<dbReference type="InterPro" id="IPR001258">
    <property type="entry name" value="NHL_repeat"/>
</dbReference>
<dbReference type="PANTHER" id="PTHR14136">
    <property type="entry name" value="BTB_POZ DOMAIN-CONTAINING PROTEIN KCTD9"/>
    <property type="match status" value="1"/>
</dbReference>
<evidence type="ECO:0000313" key="3">
    <source>
        <dbReference type="Proteomes" id="UP000663828"/>
    </source>
</evidence>
<name>A0A816GRH0_ADIRI</name>
<comment type="caution">
    <text evidence="2">The sequence shown here is derived from an EMBL/GenBank/DDBJ whole genome shotgun (WGS) entry which is preliminary data.</text>
</comment>
<proteinExistence type="predicted"/>
<dbReference type="Gene3D" id="2.160.20.80">
    <property type="entry name" value="E3 ubiquitin-protein ligase SopA"/>
    <property type="match status" value="2"/>
</dbReference>
<keyword evidence="3" id="KW-1185">Reference proteome</keyword>
<feature type="non-terminal residue" evidence="2">
    <location>
        <position position="432"/>
    </location>
</feature>
<dbReference type="InterPro" id="IPR001646">
    <property type="entry name" value="5peptide_repeat"/>
</dbReference>
<dbReference type="Pfam" id="PF00805">
    <property type="entry name" value="Pentapeptide"/>
    <property type="match status" value="4"/>
</dbReference>
<organism evidence="2 3">
    <name type="scientific">Adineta ricciae</name>
    <name type="common">Rotifer</name>
    <dbReference type="NCBI Taxonomy" id="249248"/>
    <lineage>
        <taxon>Eukaryota</taxon>
        <taxon>Metazoa</taxon>
        <taxon>Spiralia</taxon>
        <taxon>Gnathifera</taxon>
        <taxon>Rotifera</taxon>
        <taxon>Eurotatoria</taxon>
        <taxon>Bdelloidea</taxon>
        <taxon>Adinetida</taxon>
        <taxon>Adinetidae</taxon>
        <taxon>Adineta</taxon>
    </lineage>
</organism>
<dbReference type="SUPFAM" id="SSF141571">
    <property type="entry name" value="Pentapeptide repeat-like"/>
    <property type="match status" value="2"/>
</dbReference>
<gene>
    <name evidence="2" type="ORF">XAT740_LOCUS59873</name>
</gene>
<dbReference type="AlphaFoldDB" id="A0A816GRH0"/>
<dbReference type="PANTHER" id="PTHR14136:SF17">
    <property type="entry name" value="BTB_POZ DOMAIN-CONTAINING PROTEIN KCTD9"/>
    <property type="match status" value="1"/>
</dbReference>
<protein>
    <submittedName>
        <fullName evidence="2">Uncharacterized protein</fullName>
    </submittedName>
</protein>
<keyword evidence="1" id="KW-0677">Repeat</keyword>
<sequence length="432" mass="49326">TFQNVDFRFTKLQNTNFSLAKFDNVDVSSSQLYNVSFQFVNLYKVDFSFSKLSYINFSSAQLDSVNFSFAELSHVQFSSTRIVNVNFTSTILRNIDFTDAVLSRVSFSSGEFSSAWMPYTNFVGTRRMIVNFDKTHLSMSIFRHANAKDTQFYRSNLDAVDFNRANLQKANFTKTNITKSQLRSALSIQNAQLPDETLGRDLNLIDNGPATCNSSLLGKWKLITGKIVRMISNIDNNCVFILQSFDNKALMLQHINLSQVWDSHLWPYSQAILFIQMTNGVSIQLSGISKNGKIINQRNLSFIEENITMRLHNEMHILEILVEFNIYSNKTQMNKSWCKDMEMFIDYDIESEFLQTPIRGTPTEIYPTARWQQNGSIVAGGNGRNNRLDQLSKPYGLYIDNDQTVYIADTSNHRIVSWKLNATIGELVAGGI</sequence>
<dbReference type="InterPro" id="IPR011042">
    <property type="entry name" value="6-blade_b-propeller_TolB-like"/>
</dbReference>
<evidence type="ECO:0000313" key="2">
    <source>
        <dbReference type="EMBL" id="CAF1677422.1"/>
    </source>
</evidence>
<dbReference type="InterPro" id="IPR051082">
    <property type="entry name" value="Pentapeptide-BTB/POZ_domain"/>
</dbReference>
<dbReference type="EMBL" id="CAJNOR010014250">
    <property type="protein sequence ID" value="CAF1677422.1"/>
    <property type="molecule type" value="Genomic_DNA"/>
</dbReference>
<reference evidence="2" key="1">
    <citation type="submission" date="2021-02" db="EMBL/GenBank/DDBJ databases">
        <authorList>
            <person name="Nowell W R."/>
        </authorList>
    </citation>
    <scope>NUCLEOTIDE SEQUENCE</scope>
</reference>
<dbReference type="Pfam" id="PF01436">
    <property type="entry name" value="NHL"/>
    <property type="match status" value="1"/>
</dbReference>
<dbReference type="Proteomes" id="UP000663828">
    <property type="component" value="Unassembled WGS sequence"/>
</dbReference>
<accession>A0A816GRH0</accession>
<dbReference type="Gene3D" id="2.120.10.30">
    <property type="entry name" value="TolB, C-terminal domain"/>
    <property type="match status" value="1"/>
</dbReference>
<evidence type="ECO:0000256" key="1">
    <source>
        <dbReference type="ARBA" id="ARBA00022737"/>
    </source>
</evidence>